<dbReference type="STRING" id="287099.SAMN05660413_03313"/>
<organism evidence="1 2">
    <name type="scientific">Salegentibacter flavus</name>
    <dbReference type="NCBI Taxonomy" id="287099"/>
    <lineage>
        <taxon>Bacteria</taxon>
        <taxon>Pseudomonadati</taxon>
        <taxon>Bacteroidota</taxon>
        <taxon>Flavobacteriia</taxon>
        <taxon>Flavobacteriales</taxon>
        <taxon>Flavobacteriaceae</taxon>
        <taxon>Salegentibacter</taxon>
    </lineage>
</organism>
<evidence type="ECO:0000313" key="2">
    <source>
        <dbReference type="Proteomes" id="UP000199153"/>
    </source>
</evidence>
<evidence type="ECO:0000313" key="1">
    <source>
        <dbReference type="EMBL" id="SFN97864.1"/>
    </source>
</evidence>
<gene>
    <name evidence="1" type="ORF">SAMN05660413_03313</name>
</gene>
<keyword evidence="2" id="KW-1185">Reference proteome</keyword>
<accession>A0A1I5DF26</accession>
<proteinExistence type="predicted"/>
<sequence>MIKLPEIGLTFTDGDEWEAFCQSCLKIKHQQHNFKSVPADSGGDYGLDGYNSIGDAYQCYCPEKEYTDKELYEHQRDKVTTDVQKLFDYQVKLRKILNGNKIKTWHFTTPVIKSKELLLHCNAKENLVKSWNLDFIDDDFEIGLKDYEYFIPEIPSVIDSSKFLKPITYQEIDFTSTEPSDQTIEDFKAIYENNTFVENGLRKNAKLFPDNPEKNYAKNIVGLTDSQIRDFIVGEDILEKWSNFNNKLYEKFVRVRNALGKRVAKESLIPVNDNKEKLKDIDTTVRALINKEFHFLSESNKEELTAYLVSFWVLECSLDFS</sequence>
<name>A0A1I5DF26_9FLAO</name>
<dbReference type="OrthoDB" id="2962756at2"/>
<dbReference type="AlphaFoldDB" id="A0A1I5DF26"/>
<reference evidence="1 2" key="1">
    <citation type="submission" date="2016-10" db="EMBL/GenBank/DDBJ databases">
        <authorList>
            <person name="de Groot N.N."/>
        </authorList>
    </citation>
    <scope>NUCLEOTIDE SEQUENCE [LARGE SCALE GENOMIC DNA]</scope>
    <source>
        <strain evidence="1 2">DSM 17794</strain>
    </source>
</reference>
<protein>
    <submittedName>
        <fullName evidence="1">Uncharacterized protein</fullName>
    </submittedName>
</protein>
<dbReference type="RefSeq" id="WP_093411574.1">
    <property type="nucleotide sequence ID" value="NZ_FOVL01000035.1"/>
</dbReference>
<dbReference type="EMBL" id="FOVL01000035">
    <property type="protein sequence ID" value="SFN97864.1"/>
    <property type="molecule type" value="Genomic_DNA"/>
</dbReference>
<dbReference type="Proteomes" id="UP000199153">
    <property type="component" value="Unassembled WGS sequence"/>
</dbReference>